<sequence length="106" mass="12026">MFTSKDDFKAIAEKQADTSFINSIVDHVKENYGKIIYEAKKQFLEREPTEADEQRFSLKSLAGATPLKQEFVFDGKLVGHIEQKQFEGLDIVGNNVTIAIEFTPIK</sequence>
<gene>
    <name evidence="1" type="ORF">SAE01_27190</name>
</gene>
<dbReference type="RefSeq" id="WP_147204328.1">
    <property type="nucleotide sequence ID" value="NZ_BJYT01000009.1"/>
</dbReference>
<dbReference type="Proteomes" id="UP000321513">
    <property type="component" value="Unassembled WGS sequence"/>
</dbReference>
<reference evidence="1 2" key="1">
    <citation type="submission" date="2019-07" db="EMBL/GenBank/DDBJ databases">
        <title>Whole genome shotgun sequence of Segetibacter aerophilus NBRC 106135.</title>
        <authorList>
            <person name="Hosoyama A."/>
            <person name="Uohara A."/>
            <person name="Ohji S."/>
            <person name="Ichikawa N."/>
        </authorList>
    </citation>
    <scope>NUCLEOTIDE SEQUENCE [LARGE SCALE GENOMIC DNA]</scope>
    <source>
        <strain evidence="1 2">NBRC 106135</strain>
    </source>
</reference>
<organism evidence="1 2">
    <name type="scientific">Segetibacter aerophilus</name>
    <dbReference type="NCBI Taxonomy" id="670293"/>
    <lineage>
        <taxon>Bacteria</taxon>
        <taxon>Pseudomonadati</taxon>
        <taxon>Bacteroidota</taxon>
        <taxon>Chitinophagia</taxon>
        <taxon>Chitinophagales</taxon>
        <taxon>Chitinophagaceae</taxon>
        <taxon>Segetibacter</taxon>
    </lineage>
</organism>
<proteinExistence type="predicted"/>
<dbReference type="AlphaFoldDB" id="A0A512BE30"/>
<comment type="caution">
    <text evidence="1">The sequence shown here is derived from an EMBL/GenBank/DDBJ whole genome shotgun (WGS) entry which is preliminary data.</text>
</comment>
<accession>A0A512BE30</accession>
<protein>
    <submittedName>
        <fullName evidence="1">Uncharacterized protein</fullName>
    </submittedName>
</protein>
<name>A0A512BE30_9BACT</name>
<evidence type="ECO:0000313" key="2">
    <source>
        <dbReference type="Proteomes" id="UP000321513"/>
    </source>
</evidence>
<evidence type="ECO:0000313" key="1">
    <source>
        <dbReference type="EMBL" id="GEO10223.1"/>
    </source>
</evidence>
<keyword evidence="2" id="KW-1185">Reference proteome</keyword>
<dbReference type="EMBL" id="BJYT01000009">
    <property type="protein sequence ID" value="GEO10223.1"/>
    <property type="molecule type" value="Genomic_DNA"/>
</dbReference>